<dbReference type="HOGENOM" id="CLU_012970_1_1_1"/>
<feature type="transmembrane region" description="Helical" evidence="6">
    <location>
        <begin position="572"/>
        <end position="591"/>
    </location>
</feature>
<dbReference type="PANTHER" id="PTHR23501:SF87">
    <property type="entry name" value="SIDEROPHORE IRON TRANSPORTER 2"/>
    <property type="match status" value="1"/>
</dbReference>
<dbReference type="PANTHER" id="PTHR23501">
    <property type="entry name" value="MAJOR FACILITATOR SUPERFAMILY"/>
    <property type="match status" value="1"/>
</dbReference>
<feature type="transmembrane region" description="Helical" evidence="6">
    <location>
        <begin position="305"/>
        <end position="323"/>
    </location>
</feature>
<feature type="compositionally biased region" description="Basic and acidic residues" evidence="5">
    <location>
        <begin position="620"/>
        <end position="636"/>
    </location>
</feature>
<feature type="compositionally biased region" description="Polar residues" evidence="5">
    <location>
        <begin position="641"/>
        <end position="652"/>
    </location>
</feature>
<feature type="region of interest" description="Disordered" evidence="5">
    <location>
        <begin position="620"/>
        <end position="652"/>
    </location>
</feature>
<comment type="caution">
    <text evidence="7">The sequence shown here is derived from an EMBL/GenBank/DDBJ whole genome shotgun (WGS) entry which is preliminary data.</text>
</comment>
<evidence type="ECO:0008006" key="9">
    <source>
        <dbReference type="Google" id="ProtNLM"/>
    </source>
</evidence>
<dbReference type="SUPFAM" id="SSF103473">
    <property type="entry name" value="MFS general substrate transporter"/>
    <property type="match status" value="1"/>
</dbReference>
<dbReference type="RefSeq" id="XP_014183364.1">
    <property type="nucleotide sequence ID" value="XM_014327889.1"/>
</dbReference>
<feature type="transmembrane region" description="Helical" evidence="6">
    <location>
        <begin position="223"/>
        <end position="244"/>
    </location>
</feature>
<dbReference type="InterPro" id="IPR036259">
    <property type="entry name" value="MFS_trans_sf"/>
</dbReference>
<proteinExistence type="predicted"/>
<feature type="transmembrane region" description="Helical" evidence="6">
    <location>
        <begin position="392"/>
        <end position="411"/>
    </location>
</feature>
<dbReference type="Pfam" id="PF07690">
    <property type="entry name" value="MFS_1"/>
    <property type="match status" value="1"/>
</dbReference>
<evidence type="ECO:0000256" key="5">
    <source>
        <dbReference type="SAM" id="MobiDB-lite"/>
    </source>
</evidence>
<evidence type="ECO:0000256" key="1">
    <source>
        <dbReference type="ARBA" id="ARBA00004141"/>
    </source>
</evidence>
<feature type="transmembrane region" description="Helical" evidence="6">
    <location>
        <begin position="431"/>
        <end position="450"/>
    </location>
</feature>
<name>J6F576_TRIAS</name>
<reference evidence="7 8" key="1">
    <citation type="journal article" date="2012" name="Eukaryot. Cell">
        <title>Draft genome sequence of CBS 2479, the standard type strain of Trichosporon asahii.</title>
        <authorList>
            <person name="Yang R.Y."/>
            <person name="Li H.T."/>
            <person name="Zhu H."/>
            <person name="Zhou G.P."/>
            <person name="Wang M."/>
            <person name="Wang L."/>
        </authorList>
    </citation>
    <scope>NUCLEOTIDE SEQUENCE [LARGE SCALE GENOMIC DNA]</scope>
    <source>
        <strain evidence="8">ATCC 90039 / CBS 2479 / JCM 2466 / KCTC 7840 / NCYC 2677 / UAMH 7654</strain>
    </source>
</reference>
<keyword evidence="3 6" id="KW-1133">Transmembrane helix</keyword>
<sequence length="652" mass="71848">MSAQPSQQPVHYNAQREGDVEFASSSDDHSEGASSSTTEKRGIVSANNIISVITRKDIQIAYVAYFVMSLAETFAQYTQSPFTAFATSAFKSHSQLAAAGIISRVFSIATYTVVPKILDNVGRISPTAFLVFVVFQIISDAMMAGCKNVQTYLGAHTFTGISGTGQGITSQVYFGSTTNIVERGFYNVAADSFSHIISMYSGAEIGGRILDDWGKESGWRWGYGMWCIIQFVMSIPFLAILYSWTMRVRRTPGMDPLPKRGSVLYQLFSEYDVVGMVLLVGGLCLILVPLTLAKGVASEWDGSNIAMLCVGCVLTLFFVLWSLPKRWRPKWLYKPSQPLIGWFALKNRSLVAFIIINGCDFMSYAIIQTYAQSYFQVAAGLSAARATQVDNTIRITFQVFALAIGIIMRYWTWIARKLGFGPNRHFHTAWAIWFGIPVGLLSMGLDIYFFSRPRASNAIGCFVGAKVMYGFARAMFQTCGQVQIQAAAKRENLGVATGIFYMAMSLGGAIGTAVAGAIWANDLPDQLRANLPAASKALAPKIFGSIKVAMEYKYGTEIGDSIIQSYANTMRLLAIVATCIQVPMFIAMFFIHDIGLTEDEQIVEAGRRIAMAKRSEREEIEKLEREKADKLDKEDAYAATPSDTVDNLNEKK</sequence>
<evidence type="ECO:0000313" key="7">
    <source>
        <dbReference type="EMBL" id="EJT52179.1"/>
    </source>
</evidence>
<evidence type="ECO:0000313" key="8">
    <source>
        <dbReference type="Proteomes" id="UP000002748"/>
    </source>
</evidence>
<dbReference type="Proteomes" id="UP000002748">
    <property type="component" value="Unassembled WGS sequence"/>
</dbReference>
<keyword evidence="2 6" id="KW-0812">Transmembrane</keyword>
<feature type="transmembrane region" description="Helical" evidence="6">
    <location>
        <begin position="96"/>
        <end position="114"/>
    </location>
</feature>
<evidence type="ECO:0000256" key="4">
    <source>
        <dbReference type="ARBA" id="ARBA00023136"/>
    </source>
</evidence>
<feature type="region of interest" description="Disordered" evidence="5">
    <location>
        <begin position="1"/>
        <end position="39"/>
    </location>
</feature>
<dbReference type="EMBL" id="ALBS01000032">
    <property type="protein sequence ID" value="EJT52179.1"/>
    <property type="molecule type" value="Genomic_DNA"/>
</dbReference>
<feature type="transmembrane region" description="Helical" evidence="6">
    <location>
        <begin position="499"/>
        <end position="520"/>
    </location>
</feature>
<comment type="subcellular location">
    <subcellularLocation>
        <location evidence="1">Membrane</location>
        <topology evidence="1">Multi-pass membrane protein</topology>
    </subcellularLocation>
</comment>
<dbReference type="KEGG" id="tasa:A1Q1_06285"/>
<organism evidence="7 8">
    <name type="scientific">Trichosporon asahii var. asahii (strain ATCC 90039 / CBS 2479 / JCM 2466 / KCTC 7840 / NBRC 103889/ NCYC 2677 / UAMH 7654)</name>
    <name type="common">Yeast</name>
    <dbReference type="NCBI Taxonomy" id="1186058"/>
    <lineage>
        <taxon>Eukaryota</taxon>
        <taxon>Fungi</taxon>
        <taxon>Dikarya</taxon>
        <taxon>Basidiomycota</taxon>
        <taxon>Agaricomycotina</taxon>
        <taxon>Tremellomycetes</taxon>
        <taxon>Trichosporonales</taxon>
        <taxon>Trichosporonaceae</taxon>
        <taxon>Trichosporon</taxon>
    </lineage>
</organism>
<dbReference type="OrthoDB" id="2241241at2759"/>
<feature type="transmembrane region" description="Helical" evidence="6">
    <location>
        <begin position="120"/>
        <end position="138"/>
    </location>
</feature>
<gene>
    <name evidence="7" type="ORF">A1Q1_06285</name>
</gene>
<feature type="compositionally biased region" description="Polar residues" evidence="5">
    <location>
        <begin position="1"/>
        <end position="10"/>
    </location>
</feature>
<feature type="transmembrane region" description="Helical" evidence="6">
    <location>
        <begin position="273"/>
        <end position="293"/>
    </location>
</feature>
<dbReference type="GO" id="GO:0015343">
    <property type="term" value="F:siderophore-iron transmembrane transporter activity"/>
    <property type="evidence" value="ECO:0007669"/>
    <property type="project" value="TreeGrafter"/>
</dbReference>
<dbReference type="GO" id="GO:0005886">
    <property type="term" value="C:plasma membrane"/>
    <property type="evidence" value="ECO:0007669"/>
    <property type="project" value="TreeGrafter"/>
</dbReference>
<dbReference type="Gene3D" id="1.20.1250.20">
    <property type="entry name" value="MFS general substrate transporter like domains"/>
    <property type="match status" value="2"/>
</dbReference>
<dbReference type="InterPro" id="IPR011701">
    <property type="entry name" value="MFS"/>
</dbReference>
<evidence type="ECO:0000256" key="2">
    <source>
        <dbReference type="ARBA" id="ARBA00022692"/>
    </source>
</evidence>
<evidence type="ECO:0000256" key="3">
    <source>
        <dbReference type="ARBA" id="ARBA00022989"/>
    </source>
</evidence>
<evidence type="ECO:0000256" key="6">
    <source>
        <dbReference type="SAM" id="Phobius"/>
    </source>
</evidence>
<protein>
    <recommendedName>
        <fullName evidence="9">Siderochrome-iron transporter</fullName>
    </recommendedName>
</protein>
<dbReference type="VEuPathDB" id="FungiDB:A1Q1_06285"/>
<dbReference type="AlphaFoldDB" id="J6F576"/>
<accession>J6F576</accession>
<keyword evidence="4 6" id="KW-0472">Membrane</keyword>
<dbReference type="GeneID" id="25989797"/>